<dbReference type="EMBL" id="CP021425">
    <property type="protein sequence ID" value="ARU54218.1"/>
    <property type="molecule type" value="Genomic_DNA"/>
</dbReference>
<organism evidence="4 5">
    <name type="scientific">Oleiphilus messinensis</name>
    <dbReference type="NCBI Taxonomy" id="141451"/>
    <lineage>
        <taxon>Bacteria</taxon>
        <taxon>Pseudomonadati</taxon>
        <taxon>Pseudomonadota</taxon>
        <taxon>Gammaproteobacteria</taxon>
        <taxon>Oceanospirillales</taxon>
        <taxon>Oleiphilaceae</taxon>
        <taxon>Oleiphilus</taxon>
    </lineage>
</organism>
<dbReference type="InterPro" id="IPR009057">
    <property type="entry name" value="Homeodomain-like_sf"/>
</dbReference>
<dbReference type="Pfam" id="PF00440">
    <property type="entry name" value="TetR_N"/>
    <property type="match status" value="1"/>
</dbReference>
<dbReference type="RefSeq" id="WP_087459445.1">
    <property type="nucleotide sequence ID" value="NZ_CP021425.1"/>
</dbReference>
<dbReference type="SUPFAM" id="SSF46689">
    <property type="entry name" value="Homeodomain-like"/>
    <property type="match status" value="1"/>
</dbReference>
<sequence>MAKPSGGPDRAEKKRMVRRSICDAALRLSSIKGFSGLSLREITREAGIAAPSFYNHFTDLEDLGLAIIDEAGVTLRQLLRRARKTTTSGESVVRRSVETFDSYLRNNAELFHFLFAERVGGTRAFRLAIEREMGHIIEDYAEALAEASASINRPIAHPLYVADLIVNCAFNAGAEVLSTDESKRNEIGERAITQIRIIMYGAEMLAAKASRRDINESENALSSDAE</sequence>
<feature type="domain" description="HTH tetR-type" evidence="3">
    <location>
        <begin position="15"/>
        <end position="75"/>
    </location>
</feature>
<name>A0A1Y0I181_9GAMM</name>
<proteinExistence type="predicted"/>
<evidence type="ECO:0000259" key="3">
    <source>
        <dbReference type="PROSITE" id="PS50977"/>
    </source>
</evidence>
<dbReference type="Gene3D" id="1.10.357.10">
    <property type="entry name" value="Tetracycline Repressor, domain 2"/>
    <property type="match status" value="1"/>
</dbReference>
<evidence type="ECO:0000313" key="5">
    <source>
        <dbReference type="Proteomes" id="UP000196027"/>
    </source>
</evidence>
<dbReference type="PANTHER" id="PTHR47752">
    <property type="entry name" value="HTH-TYPE TRANSCRIPTIONAL REPRESSOR FABR"/>
    <property type="match status" value="1"/>
</dbReference>
<dbReference type="GO" id="GO:0003677">
    <property type="term" value="F:DNA binding"/>
    <property type="evidence" value="ECO:0007669"/>
    <property type="project" value="UniProtKB-UniRule"/>
</dbReference>
<dbReference type="Gene3D" id="1.10.10.60">
    <property type="entry name" value="Homeodomain-like"/>
    <property type="match status" value="1"/>
</dbReference>
<keyword evidence="1 2" id="KW-0238">DNA-binding</keyword>
<dbReference type="Proteomes" id="UP000196027">
    <property type="component" value="Chromosome"/>
</dbReference>
<gene>
    <name evidence="4" type="ORF">OLMES_0109</name>
</gene>
<keyword evidence="5" id="KW-1185">Reference proteome</keyword>
<reference evidence="4 5" key="1">
    <citation type="submission" date="2017-05" db="EMBL/GenBank/DDBJ databases">
        <title>Genomic insights into alkan degradation activity of Oleiphilus messinensis.</title>
        <authorList>
            <person name="Kozyavkin S.A."/>
            <person name="Slesarev A.I."/>
            <person name="Golyshin P.N."/>
            <person name="Korzhenkov A."/>
            <person name="Golyshina O.N."/>
            <person name="Toshchakov S.V."/>
        </authorList>
    </citation>
    <scope>NUCLEOTIDE SEQUENCE [LARGE SCALE GENOMIC DNA]</scope>
    <source>
        <strain evidence="4 5">ME102</strain>
    </source>
</reference>
<evidence type="ECO:0000256" key="1">
    <source>
        <dbReference type="ARBA" id="ARBA00023125"/>
    </source>
</evidence>
<protein>
    <submittedName>
        <fullName evidence="4">Transcriptional regulator</fullName>
    </submittedName>
</protein>
<accession>A0A1Y0I181</accession>
<dbReference type="AlphaFoldDB" id="A0A1Y0I181"/>
<dbReference type="InterPro" id="IPR050692">
    <property type="entry name" value="HTH_transcr_repressor_FabR"/>
</dbReference>
<evidence type="ECO:0000256" key="2">
    <source>
        <dbReference type="PROSITE-ProRule" id="PRU00335"/>
    </source>
</evidence>
<dbReference type="PROSITE" id="PS50977">
    <property type="entry name" value="HTH_TETR_2"/>
    <property type="match status" value="1"/>
</dbReference>
<evidence type="ECO:0000313" key="4">
    <source>
        <dbReference type="EMBL" id="ARU54218.1"/>
    </source>
</evidence>
<dbReference type="InterPro" id="IPR001647">
    <property type="entry name" value="HTH_TetR"/>
</dbReference>
<dbReference type="NCBIfam" id="NF008402">
    <property type="entry name" value="PRK11202.1"/>
    <property type="match status" value="1"/>
</dbReference>
<dbReference type="OrthoDB" id="8617654at2"/>
<dbReference type="PANTHER" id="PTHR47752:SF1">
    <property type="entry name" value="HTH-TYPE TRANSCRIPTIONAL REPRESSOR FABR"/>
    <property type="match status" value="1"/>
</dbReference>
<dbReference type="KEGG" id="ome:OLMES_0109"/>
<feature type="DNA-binding region" description="H-T-H motif" evidence="2">
    <location>
        <begin position="38"/>
        <end position="57"/>
    </location>
</feature>